<evidence type="ECO:0000256" key="13">
    <source>
        <dbReference type="ARBA" id="ARBA00025634"/>
    </source>
</evidence>
<evidence type="ECO:0000256" key="7">
    <source>
        <dbReference type="ARBA" id="ARBA00022605"/>
    </source>
</evidence>
<dbReference type="InterPro" id="IPR006805">
    <property type="entry name" value="Anth_synth_I_N"/>
</dbReference>
<feature type="domain" description="Anthranilate synthase component I N-terminal" evidence="18">
    <location>
        <begin position="28"/>
        <end position="169"/>
    </location>
</feature>
<dbReference type="InterPro" id="IPR015890">
    <property type="entry name" value="Chorismate_C"/>
</dbReference>
<feature type="compositionally biased region" description="Basic and acidic residues" evidence="16">
    <location>
        <begin position="216"/>
        <end position="227"/>
    </location>
</feature>
<comment type="catalytic activity">
    <reaction evidence="14 15">
        <text>chorismate + L-glutamine = anthranilate + pyruvate + L-glutamate + H(+)</text>
        <dbReference type="Rhea" id="RHEA:21732"/>
        <dbReference type="ChEBI" id="CHEBI:15361"/>
        <dbReference type="ChEBI" id="CHEBI:15378"/>
        <dbReference type="ChEBI" id="CHEBI:16567"/>
        <dbReference type="ChEBI" id="CHEBI:29748"/>
        <dbReference type="ChEBI" id="CHEBI:29985"/>
        <dbReference type="ChEBI" id="CHEBI:58359"/>
        <dbReference type="EC" id="4.1.3.27"/>
    </reaction>
</comment>
<evidence type="ECO:0000313" key="20">
    <source>
        <dbReference type="Proteomes" id="UP000199208"/>
    </source>
</evidence>
<keyword evidence="12 15" id="KW-0456">Lyase</keyword>
<name>A0A1G5RR68_9FIRM</name>
<dbReference type="OrthoDB" id="9803598at2"/>
<evidence type="ECO:0000256" key="14">
    <source>
        <dbReference type="ARBA" id="ARBA00047683"/>
    </source>
</evidence>
<dbReference type="InterPro" id="IPR005256">
    <property type="entry name" value="Anth_synth_I_PabB"/>
</dbReference>
<protein>
    <recommendedName>
        <fullName evidence="6 15">Anthranilate synthase component 1</fullName>
        <ecNumber evidence="5 15">4.1.3.27</ecNumber>
    </recommendedName>
</protein>
<feature type="domain" description="Chorismate-utilising enzyme C-terminal" evidence="17">
    <location>
        <begin position="230"/>
        <end position="483"/>
    </location>
</feature>
<evidence type="ECO:0000256" key="10">
    <source>
        <dbReference type="ARBA" id="ARBA00022842"/>
    </source>
</evidence>
<keyword evidence="8 15" id="KW-0479">Metal-binding</keyword>
<accession>A0A1G5RR68</accession>
<dbReference type="SUPFAM" id="SSF56322">
    <property type="entry name" value="ADC synthase"/>
    <property type="match status" value="1"/>
</dbReference>
<evidence type="ECO:0000256" key="5">
    <source>
        <dbReference type="ARBA" id="ARBA00012266"/>
    </source>
</evidence>
<evidence type="ECO:0000259" key="18">
    <source>
        <dbReference type="Pfam" id="PF04715"/>
    </source>
</evidence>
<dbReference type="PANTHER" id="PTHR11236">
    <property type="entry name" value="AMINOBENZOATE/ANTHRANILATE SYNTHASE"/>
    <property type="match status" value="1"/>
</dbReference>
<gene>
    <name evidence="15" type="primary">trpE</name>
    <name evidence="19" type="ORF">SAMN03080599_00308</name>
</gene>
<evidence type="ECO:0000256" key="6">
    <source>
        <dbReference type="ARBA" id="ARBA00020653"/>
    </source>
</evidence>
<keyword evidence="10 15" id="KW-0460">Magnesium</keyword>
<dbReference type="Pfam" id="PF04715">
    <property type="entry name" value="Anth_synt_I_N"/>
    <property type="match status" value="1"/>
</dbReference>
<evidence type="ECO:0000256" key="12">
    <source>
        <dbReference type="ARBA" id="ARBA00023239"/>
    </source>
</evidence>
<dbReference type="EMBL" id="FMWL01000001">
    <property type="protein sequence ID" value="SCZ76573.1"/>
    <property type="molecule type" value="Genomic_DNA"/>
</dbReference>
<evidence type="ECO:0000256" key="9">
    <source>
        <dbReference type="ARBA" id="ARBA00022822"/>
    </source>
</evidence>
<dbReference type="Pfam" id="PF00425">
    <property type="entry name" value="Chorismate_bind"/>
    <property type="match status" value="1"/>
</dbReference>
<dbReference type="InterPro" id="IPR019999">
    <property type="entry name" value="Anth_synth_I-like"/>
</dbReference>
<dbReference type="GO" id="GO:0000162">
    <property type="term" value="P:L-tryptophan biosynthetic process"/>
    <property type="evidence" value="ECO:0007669"/>
    <property type="project" value="UniProtKB-UniPathway"/>
</dbReference>
<dbReference type="STRING" id="1120920.SAMN03080599_00308"/>
<dbReference type="InterPro" id="IPR005801">
    <property type="entry name" value="ADC_synthase"/>
</dbReference>
<dbReference type="GO" id="GO:0046872">
    <property type="term" value="F:metal ion binding"/>
    <property type="evidence" value="ECO:0007669"/>
    <property type="project" value="UniProtKB-KW"/>
</dbReference>
<evidence type="ECO:0000256" key="3">
    <source>
        <dbReference type="ARBA" id="ARBA00009562"/>
    </source>
</evidence>
<comment type="similarity">
    <text evidence="3 15">Belongs to the anthranilate synthase component I family.</text>
</comment>
<organism evidence="19 20">
    <name type="scientific">Acidaminobacter hydrogenoformans DSM 2784</name>
    <dbReference type="NCBI Taxonomy" id="1120920"/>
    <lineage>
        <taxon>Bacteria</taxon>
        <taxon>Bacillati</taxon>
        <taxon>Bacillota</taxon>
        <taxon>Clostridia</taxon>
        <taxon>Peptostreptococcales</taxon>
        <taxon>Acidaminobacteraceae</taxon>
        <taxon>Acidaminobacter</taxon>
    </lineage>
</organism>
<evidence type="ECO:0000313" key="19">
    <source>
        <dbReference type="EMBL" id="SCZ76573.1"/>
    </source>
</evidence>
<keyword evidence="7 15" id="KW-0028">Amino-acid biosynthesis</keyword>
<dbReference type="AlphaFoldDB" id="A0A1G5RR68"/>
<dbReference type="GO" id="GO:0004049">
    <property type="term" value="F:anthranilate synthase activity"/>
    <property type="evidence" value="ECO:0007669"/>
    <property type="project" value="UniProtKB-EC"/>
</dbReference>
<dbReference type="RefSeq" id="WP_092589116.1">
    <property type="nucleotide sequence ID" value="NZ_FMWL01000001.1"/>
</dbReference>
<dbReference type="Gene3D" id="3.60.120.10">
    <property type="entry name" value="Anthranilate synthase"/>
    <property type="match status" value="1"/>
</dbReference>
<dbReference type="Proteomes" id="UP000199208">
    <property type="component" value="Unassembled WGS sequence"/>
</dbReference>
<dbReference type="NCBIfam" id="TIGR00564">
    <property type="entry name" value="trpE_most"/>
    <property type="match status" value="1"/>
</dbReference>
<comment type="cofactor">
    <cofactor evidence="1 15">
        <name>Mg(2+)</name>
        <dbReference type="ChEBI" id="CHEBI:18420"/>
    </cofactor>
</comment>
<evidence type="ECO:0000256" key="1">
    <source>
        <dbReference type="ARBA" id="ARBA00001946"/>
    </source>
</evidence>
<keyword evidence="9 15" id="KW-0822">Tryptophan biosynthesis</keyword>
<dbReference type="EC" id="4.1.3.27" evidence="5 15"/>
<evidence type="ECO:0000256" key="8">
    <source>
        <dbReference type="ARBA" id="ARBA00022723"/>
    </source>
</evidence>
<keyword evidence="11 15" id="KW-0057">Aromatic amino acid biosynthesis</keyword>
<dbReference type="UniPathway" id="UPA00035">
    <property type="reaction ID" value="UER00040"/>
</dbReference>
<reference evidence="19 20" key="1">
    <citation type="submission" date="2016-10" db="EMBL/GenBank/DDBJ databases">
        <authorList>
            <person name="de Groot N.N."/>
        </authorList>
    </citation>
    <scope>NUCLEOTIDE SEQUENCE [LARGE SCALE GENOMIC DNA]</scope>
    <source>
        <strain evidence="19 20">DSM 2784</strain>
    </source>
</reference>
<evidence type="ECO:0000256" key="2">
    <source>
        <dbReference type="ARBA" id="ARBA00004873"/>
    </source>
</evidence>
<feature type="region of interest" description="Disordered" evidence="16">
    <location>
        <begin position="207"/>
        <end position="227"/>
    </location>
</feature>
<keyword evidence="20" id="KW-1185">Reference proteome</keyword>
<evidence type="ECO:0000256" key="11">
    <source>
        <dbReference type="ARBA" id="ARBA00023141"/>
    </source>
</evidence>
<proteinExistence type="inferred from homology"/>
<dbReference type="PANTHER" id="PTHR11236:SF48">
    <property type="entry name" value="ISOCHORISMATE SYNTHASE MENF"/>
    <property type="match status" value="1"/>
</dbReference>
<evidence type="ECO:0000256" key="15">
    <source>
        <dbReference type="RuleBase" id="RU364045"/>
    </source>
</evidence>
<evidence type="ECO:0000256" key="4">
    <source>
        <dbReference type="ARBA" id="ARBA00011575"/>
    </source>
</evidence>
<dbReference type="PRINTS" id="PR00095">
    <property type="entry name" value="ANTSNTHASEI"/>
</dbReference>
<evidence type="ECO:0000256" key="16">
    <source>
        <dbReference type="SAM" id="MobiDB-lite"/>
    </source>
</evidence>
<sequence length="498" mass="54974">MIFPELEQAKRISEGYDLVPVAVELMADMMTPIQLFNALKDDATHCFLLESVENGAQWGRYSFIGRRPESEILLREGIMTIDGKSVADGRVTDPFSIISSFLSTKRSPKLLHLPPLTGGLVGVFGYDAARYVETTLGPGPEDTVGLPEIHLMYFEEIIAFDHLKHKVILMTHAKTKSDAGFEAEYTLAVERLRNLSEDLSAAIGKAGGQRFSNGKKPREREAAATSDTTREAFLEKVRKAQRHIYDGDAFQIVLSQRFEVDNPPPAFDVYRVLRVQNPSPYMYYFKFPEYEIAGASPERLASVTDERIMTRPIAGTIRRGLDPAEDQQLEAQLLNDPKERAEHMMLVDLGRNDVGRVAAFGSVEVTTLMKVERYSKVMHLVSDVEGNLRPGLNGLDVLKSVLPAGTLSGAPKVRAMEIIDDLEENRRGVYGGTAGYLALNGDMDTCIAIRTALFKGNKAYVQAGAGIVADSVPENEYEETVNKARAVIQAIAEAGDLQ</sequence>
<evidence type="ECO:0000259" key="17">
    <source>
        <dbReference type="Pfam" id="PF00425"/>
    </source>
</evidence>
<comment type="function">
    <text evidence="13 15">Part of a heterotetrameric complex that catalyzes the two-step biosynthesis of anthranilate, an intermediate in the biosynthesis of L-tryptophan. In the first step, the glutamine-binding beta subunit (TrpG) of anthranilate synthase (AS) provides the glutamine amidotransferase activity which generates ammonia as a substrate that, along with chorismate, is used in the second step, catalyzed by the large alpha subunit of AS (TrpE) to produce anthranilate. In the absence of TrpG, TrpE can synthesize anthranilate directly from chorismate and high concentrations of ammonia.</text>
</comment>
<comment type="pathway">
    <text evidence="2 15">Amino-acid biosynthesis; L-tryptophan biosynthesis; L-tryptophan from chorismate: step 1/5.</text>
</comment>
<comment type="subunit">
    <text evidence="4 15">Heterotetramer consisting of two non-identical subunits: a beta subunit (TrpG) and a large alpha subunit (TrpE).</text>
</comment>